<feature type="compositionally biased region" description="Pro residues" evidence="7">
    <location>
        <begin position="363"/>
        <end position="381"/>
    </location>
</feature>
<dbReference type="Proteomes" id="UP000612055">
    <property type="component" value="Unassembled WGS sequence"/>
</dbReference>
<feature type="compositionally biased region" description="Gly residues" evidence="7">
    <location>
        <begin position="549"/>
        <end position="560"/>
    </location>
</feature>
<keyword evidence="10" id="KW-1185">Reference proteome</keyword>
<dbReference type="Pfam" id="PF03547">
    <property type="entry name" value="Mem_trans"/>
    <property type="match status" value="1"/>
</dbReference>
<feature type="region of interest" description="Disordered" evidence="7">
    <location>
        <begin position="1083"/>
        <end position="1129"/>
    </location>
</feature>
<feature type="region of interest" description="Disordered" evidence="7">
    <location>
        <begin position="1033"/>
        <end position="1061"/>
    </location>
</feature>
<gene>
    <name evidence="9" type="ORF">HYH03_002886</name>
</gene>
<dbReference type="InterPro" id="IPR004776">
    <property type="entry name" value="Mem_transp_PIN-like"/>
</dbReference>
<feature type="transmembrane region" description="Helical" evidence="8">
    <location>
        <begin position="39"/>
        <end position="60"/>
    </location>
</feature>
<feature type="transmembrane region" description="Helical" evidence="8">
    <location>
        <begin position="1364"/>
        <end position="1390"/>
    </location>
</feature>
<feature type="compositionally biased region" description="Low complexity" evidence="7">
    <location>
        <begin position="744"/>
        <end position="772"/>
    </location>
</feature>
<feature type="transmembrane region" description="Helical" evidence="8">
    <location>
        <begin position="1301"/>
        <end position="1323"/>
    </location>
</feature>
<sequence length="1397" mass="139460">MWVYQAVTNVGIQVMLLMGIGWFFARFRILEQAKFLPQANMLVLWLVMPCFNLYLMGIRLDLQDLEVWKSYAAFQLWVTITQAFVVLYGWIRKDAGEAAVVNMMLLMDNYGIVGLLALNATLGTAWGVLSLLVGIAFFLFIFPFSLVAFEWEKWAVQQHVDEAAATAAADIEAAATAAAAAEADAKAAGGCEGSGPDGVNGDEEGELLGPLPGAEMDRSVFAEPPQRRDDGEISFYGLASAAAAAAATAAPDADGAGATLGAPTRASTRAELGARGGPGGVSGGEVELRPMALARSTTAGGTSTPTVHGGTGTPPSRAGTFAEGGGGVGPAGVERSTWGERPVPPLLPQTVPPDPRPRIDPPLLLPLPPSSAPSLPYPQRPPTGRHERPSPASSPHQSLRPSLEAAAATPRPNSQRPSFESRGTSQPQSQRPSLDAARAHPIDISRQGTYQPPSQPLPTSVGASAAVTNGAGGGGDWTAAGPGPIASPFSASAAAGWPAPLGPAAPPPSAAATPAASMTPAPAPSSALSLRGRGAPSAQRQSLPPPFPSGGGGGGGGGGLTTAATGAATTTAAGASRAGSLLAAVFDRVAAAGSAQLPPGMSWDVVAMGSAGDASTRAGGAAAPGGGGAGGEGIGGGGGGAAGGVVAGASRAGSAALGARKRSTATGLATSYKDLEFAMTHAISGGTADQLARAARTFTSAAAAATAAAASADPARRRALLAATATATAPSLPSPLSPNPPRYSSDAPSGAGARGGSAATSRRSGEATAGPAAAPPPGPSPFAAAAGSPLRAPSPGTPGSPAYLSPAASASGAMPPPSWGAAPATAPTSCSSLGLGPIPEALEGSSAAAAGDNRLLGTTTTATATGNGSTAEPPLLPTAITLSRQPVVPPSSSGPLYLHAPGSPAPAPSPQPPPHPHPAPAPAPSAPLLGHRTDSAPAPIFSFGRGALPTVDSAVTFPTSGPTLPSSAAAPTSGTSDGPDAERAWTSGPIMPYRGRPLATTMPGLAPAALSPPVRDAGQGGVAAAAAQLRARSVGLPRSGGEAEGRRRQQQAREAAAEERRRRREAQELEVLLMAAAAGVTLGGGVRAGGGGGGGGDRKDRSRRSGRKGEAARRLLPDPDRSARLYDSRQPTTTAFSDAYGWAASLLRESTSLHDSPDTLAAAGADAPTSGGYAAGGGGTAAAAAADRKLVREATQQALARHGGLAGAAAAFVRGHPQLWHILGILGKSPMTWSLFASVALSASGLRVFLDPVAPQYRPELGWVAGTLQWIVGLVVPLSLFSNGAWMYGKRLLPQGELTKLVVMMLLKITVLPFLMVGCALAVGLTGQAVAALTVLTLSPAAAMSFVLAVQYGRGVEMVTMSNIIGSLFMTPLLILWIKILGAIGIEFILHDDVPLK</sequence>
<comment type="subcellular location">
    <subcellularLocation>
        <location evidence="1">Membrane</location>
        <topology evidence="1">Multi-pass membrane protein</topology>
    </subcellularLocation>
</comment>
<feature type="compositionally biased region" description="Low complexity" evidence="7">
    <location>
        <begin position="960"/>
        <end position="976"/>
    </location>
</feature>
<comment type="caution">
    <text evidence="9">The sequence shown here is derived from an EMBL/GenBank/DDBJ whole genome shotgun (WGS) entry which is preliminary data.</text>
</comment>
<feature type="transmembrane region" description="Helical" evidence="8">
    <location>
        <begin position="1270"/>
        <end position="1289"/>
    </location>
</feature>
<feature type="compositionally biased region" description="Gly residues" evidence="7">
    <location>
        <begin position="1083"/>
        <end position="1095"/>
    </location>
</feature>
<dbReference type="OrthoDB" id="550204at2759"/>
<evidence type="ECO:0000313" key="9">
    <source>
        <dbReference type="EMBL" id="KAG2499308.1"/>
    </source>
</evidence>
<keyword evidence="4 8" id="KW-0812">Transmembrane</keyword>
<dbReference type="PANTHER" id="PTHR31752:SF18">
    <property type="entry name" value="AUXIN EFFLUX CARRIER COMPONENT 1"/>
    <property type="match status" value="1"/>
</dbReference>
<comment type="similarity">
    <text evidence="2">Belongs to the auxin efflux carrier (TC 2.A.69.1) family.</text>
</comment>
<accession>A0A835YAW7</accession>
<evidence type="ECO:0000256" key="3">
    <source>
        <dbReference type="ARBA" id="ARBA00022448"/>
    </source>
</evidence>
<feature type="transmembrane region" description="Helical" evidence="8">
    <location>
        <begin position="1329"/>
        <end position="1352"/>
    </location>
</feature>
<evidence type="ECO:0008006" key="11">
    <source>
        <dbReference type="Google" id="ProtNLM"/>
    </source>
</evidence>
<evidence type="ECO:0000256" key="1">
    <source>
        <dbReference type="ARBA" id="ARBA00004141"/>
    </source>
</evidence>
<dbReference type="InterPro" id="IPR051107">
    <property type="entry name" value="Auxin_Efflux_Carrier"/>
</dbReference>
<feature type="transmembrane region" description="Helical" evidence="8">
    <location>
        <begin position="6"/>
        <end position="27"/>
    </location>
</feature>
<feature type="region of interest" description="Disordered" evidence="7">
    <location>
        <begin position="187"/>
        <end position="217"/>
    </location>
</feature>
<feature type="compositionally biased region" description="Pro residues" evidence="7">
    <location>
        <begin position="732"/>
        <end position="741"/>
    </location>
</feature>
<feature type="transmembrane region" description="Helical" evidence="8">
    <location>
        <begin position="72"/>
        <end position="91"/>
    </location>
</feature>
<keyword evidence="6 8" id="KW-0472">Membrane</keyword>
<evidence type="ECO:0000256" key="4">
    <source>
        <dbReference type="ARBA" id="ARBA00022692"/>
    </source>
</evidence>
<feature type="compositionally biased region" description="Polar residues" evidence="7">
    <location>
        <begin position="884"/>
        <end position="894"/>
    </location>
</feature>
<feature type="compositionally biased region" description="Pro residues" evidence="7">
    <location>
        <begin position="903"/>
        <end position="925"/>
    </location>
</feature>
<feature type="region of interest" description="Disordered" evidence="7">
    <location>
        <begin position="724"/>
        <end position="829"/>
    </location>
</feature>
<feature type="compositionally biased region" description="Polar residues" evidence="7">
    <location>
        <begin position="391"/>
        <end position="400"/>
    </location>
</feature>
<feature type="region of interest" description="Disordered" evidence="7">
    <location>
        <begin position="296"/>
        <end position="483"/>
    </location>
</feature>
<dbReference type="EMBL" id="JAEHOE010000007">
    <property type="protein sequence ID" value="KAG2499308.1"/>
    <property type="molecule type" value="Genomic_DNA"/>
</dbReference>
<organism evidence="9 10">
    <name type="scientific">Edaphochlamys debaryana</name>
    <dbReference type="NCBI Taxonomy" id="47281"/>
    <lineage>
        <taxon>Eukaryota</taxon>
        <taxon>Viridiplantae</taxon>
        <taxon>Chlorophyta</taxon>
        <taxon>core chlorophytes</taxon>
        <taxon>Chlorophyceae</taxon>
        <taxon>CS clade</taxon>
        <taxon>Chlamydomonadales</taxon>
        <taxon>Chlamydomonadales incertae sedis</taxon>
        <taxon>Edaphochlamys</taxon>
    </lineage>
</organism>
<dbReference type="PANTHER" id="PTHR31752">
    <property type="entry name" value="AUXIN EFFLUX CARRIER COMPONENT 1B-RELATED"/>
    <property type="match status" value="1"/>
</dbReference>
<evidence type="ECO:0000256" key="7">
    <source>
        <dbReference type="SAM" id="MobiDB-lite"/>
    </source>
</evidence>
<name>A0A835YAW7_9CHLO</name>
<feature type="compositionally biased region" description="Low complexity" evidence="7">
    <location>
        <begin position="510"/>
        <end position="529"/>
    </location>
</feature>
<evidence type="ECO:0000256" key="6">
    <source>
        <dbReference type="ARBA" id="ARBA00023136"/>
    </source>
</evidence>
<keyword evidence="5 8" id="KW-1133">Transmembrane helix</keyword>
<evidence type="ECO:0000256" key="8">
    <source>
        <dbReference type="SAM" id="Phobius"/>
    </source>
</evidence>
<reference evidence="9" key="1">
    <citation type="journal article" date="2020" name="bioRxiv">
        <title>Comparative genomics of Chlamydomonas.</title>
        <authorList>
            <person name="Craig R.J."/>
            <person name="Hasan A.R."/>
            <person name="Ness R.W."/>
            <person name="Keightley P.D."/>
        </authorList>
    </citation>
    <scope>NUCLEOTIDE SEQUENCE</scope>
    <source>
        <strain evidence="9">CCAP 11/70</strain>
    </source>
</reference>
<dbReference type="GO" id="GO:0016020">
    <property type="term" value="C:membrane"/>
    <property type="evidence" value="ECO:0007669"/>
    <property type="project" value="UniProtKB-SubCell"/>
</dbReference>
<keyword evidence="3" id="KW-0813">Transport</keyword>
<evidence type="ECO:0000256" key="5">
    <source>
        <dbReference type="ARBA" id="ARBA00022989"/>
    </source>
</evidence>
<dbReference type="GO" id="GO:0055085">
    <property type="term" value="P:transmembrane transport"/>
    <property type="evidence" value="ECO:0007669"/>
    <property type="project" value="InterPro"/>
</dbReference>
<protein>
    <recommendedName>
        <fullName evidence="11">Auxin efflux carrier component</fullName>
    </recommendedName>
</protein>
<evidence type="ECO:0000313" key="10">
    <source>
        <dbReference type="Proteomes" id="UP000612055"/>
    </source>
</evidence>
<proteinExistence type="inferred from homology"/>
<feature type="region of interest" description="Disordered" evidence="7">
    <location>
        <begin position="884"/>
        <end position="933"/>
    </location>
</feature>
<feature type="compositionally biased region" description="Basic and acidic residues" evidence="7">
    <location>
        <begin position="1107"/>
        <end position="1127"/>
    </location>
</feature>
<feature type="region of interest" description="Disordered" evidence="7">
    <location>
        <begin position="960"/>
        <end position="987"/>
    </location>
</feature>
<feature type="compositionally biased region" description="Pro residues" evidence="7">
    <location>
        <begin position="342"/>
        <end position="354"/>
    </location>
</feature>
<feature type="compositionally biased region" description="Polar residues" evidence="7">
    <location>
        <begin position="411"/>
        <end position="432"/>
    </location>
</feature>
<feature type="compositionally biased region" description="Low complexity" evidence="7">
    <location>
        <begin position="799"/>
        <end position="828"/>
    </location>
</feature>
<feature type="region of interest" description="Disordered" evidence="7">
    <location>
        <begin position="504"/>
        <end position="562"/>
    </location>
</feature>
<evidence type="ECO:0000256" key="2">
    <source>
        <dbReference type="ARBA" id="ARBA00009177"/>
    </source>
</evidence>